<feature type="transmembrane region" description="Helical" evidence="5">
    <location>
        <begin position="46"/>
        <end position="65"/>
    </location>
</feature>
<keyword evidence="3 5" id="KW-1133">Transmembrane helix</keyword>
<keyword evidence="2 5" id="KW-0812">Transmembrane</keyword>
<dbReference type="PANTHER" id="PTHR32322:SF2">
    <property type="entry name" value="EAMA DOMAIN-CONTAINING PROTEIN"/>
    <property type="match status" value="1"/>
</dbReference>
<protein>
    <recommendedName>
        <fullName evidence="8">EamA domain-containing protein</fullName>
    </recommendedName>
</protein>
<sequence length="107" mass="11948">MHSKFNSLRHKNLSSAGLAAMPALFVLLWSTGFIGAKFGLPYAEPFTFLFIRFVLTLLLLIPLVVVMRIPWPSSPRLWTHIAISGFLVHGAYLGVSFMAFTWVCPPV</sequence>
<feature type="transmembrane region" description="Helical" evidence="5">
    <location>
        <begin position="12"/>
        <end position="34"/>
    </location>
</feature>
<comment type="subcellular location">
    <subcellularLocation>
        <location evidence="1">Membrane</location>
        <topology evidence="1">Multi-pass membrane protein</topology>
    </subcellularLocation>
</comment>
<evidence type="ECO:0000256" key="1">
    <source>
        <dbReference type="ARBA" id="ARBA00004141"/>
    </source>
</evidence>
<evidence type="ECO:0008006" key="8">
    <source>
        <dbReference type="Google" id="ProtNLM"/>
    </source>
</evidence>
<reference evidence="7" key="1">
    <citation type="journal article" date="2019" name="Microbiol. Resour. Announc.">
        <title>Complete Genome Sequence of Halomonas olivaria, a Moderately Halophilic Bacterium Isolated from Olive Processing Effluents, Obtained by Nanopore Sequencing.</title>
        <authorList>
            <person name="Nagata S."/>
            <person name="Ii K.M."/>
            <person name="Tsukimi T."/>
            <person name="Miura M.C."/>
            <person name="Galipon J."/>
            <person name="Arakawa K."/>
        </authorList>
    </citation>
    <scope>NUCLEOTIDE SEQUENCE [LARGE SCALE GENOMIC DNA]</scope>
    <source>
        <strain evidence="7">TYRC17</strain>
    </source>
</reference>
<evidence type="ECO:0000313" key="7">
    <source>
        <dbReference type="Proteomes" id="UP000289555"/>
    </source>
</evidence>
<keyword evidence="4 5" id="KW-0472">Membrane</keyword>
<accession>A0ABM7GNU9</accession>
<feature type="transmembrane region" description="Helical" evidence="5">
    <location>
        <begin position="77"/>
        <end position="103"/>
    </location>
</feature>
<evidence type="ECO:0000256" key="3">
    <source>
        <dbReference type="ARBA" id="ARBA00022989"/>
    </source>
</evidence>
<proteinExistence type="predicted"/>
<evidence type="ECO:0000256" key="5">
    <source>
        <dbReference type="SAM" id="Phobius"/>
    </source>
</evidence>
<dbReference type="PANTHER" id="PTHR32322">
    <property type="entry name" value="INNER MEMBRANE TRANSPORTER"/>
    <property type="match status" value="1"/>
</dbReference>
<keyword evidence="7" id="KW-1185">Reference proteome</keyword>
<gene>
    <name evidence="6" type="ORF">HORIV_51200</name>
</gene>
<organism evidence="6 7">
    <name type="scientific">Vreelandella olivaria</name>
    <dbReference type="NCBI Taxonomy" id="390919"/>
    <lineage>
        <taxon>Bacteria</taxon>
        <taxon>Pseudomonadati</taxon>
        <taxon>Pseudomonadota</taxon>
        <taxon>Gammaproteobacteria</taxon>
        <taxon>Oceanospirillales</taxon>
        <taxon>Halomonadaceae</taxon>
        <taxon>Vreelandella</taxon>
    </lineage>
</organism>
<evidence type="ECO:0000313" key="6">
    <source>
        <dbReference type="EMBL" id="BBI52699.1"/>
    </source>
</evidence>
<dbReference type="InterPro" id="IPR050638">
    <property type="entry name" value="AA-Vitamin_Transporters"/>
</dbReference>
<dbReference type="EMBL" id="AP019416">
    <property type="protein sequence ID" value="BBI52699.1"/>
    <property type="molecule type" value="Genomic_DNA"/>
</dbReference>
<evidence type="ECO:0000256" key="2">
    <source>
        <dbReference type="ARBA" id="ARBA00022692"/>
    </source>
</evidence>
<dbReference type="Proteomes" id="UP000289555">
    <property type="component" value="Chromosome"/>
</dbReference>
<name>A0ABM7GNU9_9GAMM</name>
<evidence type="ECO:0000256" key="4">
    <source>
        <dbReference type="ARBA" id="ARBA00023136"/>
    </source>
</evidence>